<keyword evidence="4" id="KW-0969">Cilium</keyword>
<feature type="coiled-coil region" evidence="1">
    <location>
        <begin position="46"/>
        <end position="94"/>
    </location>
</feature>
<keyword evidence="1" id="KW-0175">Coiled coil</keyword>
<evidence type="ECO:0000256" key="2">
    <source>
        <dbReference type="SAM" id="Phobius"/>
    </source>
</evidence>
<proteinExistence type="predicted"/>
<keyword evidence="2" id="KW-0472">Membrane</keyword>
<evidence type="ECO:0000256" key="1">
    <source>
        <dbReference type="SAM" id="Coils"/>
    </source>
</evidence>
<organism evidence="4">
    <name type="scientific">hydrothermal vent metagenome</name>
    <dbReference type="NCBI Taxonomy" id="652676"/>
    <lineage>
        <taxon>unclassified sequences</taxon>
        <taxon>metagenomes</taxon>
        <taxon>ecological metagenomes</taxon>
    </lineage>
</organism>
<keyword evidence="4" id="KW-0966">Cell projection</keyword>
<evidence type="ECO:0000313" key="4">
    <source>
        <dbReference type="EMBL" id="VAX38543.1"/>
    </source>
</evidence>
<dbReference type="Gene3D" id="3.30.1330.60">
    <property type="entry name" value="OmpA-like domain"/>
    <property type="match status" value="1"/>
</dbReference>
<dbReference type="SUPFAM" id="SSF103088">
    <property type="entry name" value="OmpA-like"/>
    <property type="match status" value="1"/>
</dbReference>
<dbReference type="PROSITE" id="PS51123">
    <property type="entry name" value="OMPA_2"/>
    <property type="match status" value="1"/>
</dbReference>
<keyword evidence="2" id="KW-0812">Transmembrane</keyword>
<dbReference type="PANTHER" id="PTHR30329:SF21">
    <property type="entry name" value="LIPOPROTEIN YIAD-RELATED"/>
    <property type="match status" value="1"/>
</dbReference>
<dbReference type="InterPro" id="IPR006665">
    <property type="entry name" value="OmpA-like"/>
</dbReference>
<keyword evidence="2" id="KW-1133">Transmembrane helix</keyword>
<dbReference type="InterPro" id="IPR050330">
    <property type="entry name" value="Bact_OuterMem_StrucFunc"/>
</dbReference>
<sequence>MVSHSQKEAIRPMFTFISKKMFALSLGVCSLWMVTGCNHFVPRTALTDSQREVHQLNEQNNELSMAHNHSQQTLQAMLAEKEQLAQHTGQLEQQLAIATERFHNVQGERSQLKSHYISLLRNNQAGTPLGGHLAERFRNLSQKYPHFEFDPETGASKFHSEILFASGSAIVNESAYGLLDEFSKIINSPDGAGMHIMIVGHTDSKDIIKRNTARRHATNWHLSTNRASAVAVMLAKSGVDESKIRIAGHSKYQPVASNADESTRRLNRRVEIFVIAPQAAVAGWENREIRRN</sequence>
<dbReference type="Pfam" id="PF00691">
    <property type="entry name" value="OmpA"/>
    <property type="match status" value="1"/>
</dbReference>
<feature type="transmembrane region" description="Helical" evidence="2">
    <location>
        <begin position="21"/>
        <end position="41"/>
    </location>
</feature>
<name>A0A3B1DNV9_9ZZZZ</name>
<protein>
    <submittedName>
        <fullName evidence="4">Flagellar motor rotation protein MotB</fullName>
    </submittedName>
</protein>
<dbReference type="AlphaFoldDB" id="A0A3B1DNV9"/>
<accession>A0A3B1DNV9</accession>
<dbReference type="CDD" id="cd07185">
    <property type="entry name" value="OmpA_C-like"/>
    <property type="match status" value="1"/>
</dbReference>
<gene>
    <name evidence="4" type="ORF">MNBD_PLANCTO02-3372</name>
</gene>
<dbReference type="InterPro" id="IPR036737">
    <property type="entry name" value="OmpA-like_sf"/>
</dbReference>
<keyword evidence="4" id="KW-0282">Flagellum</keyword>
<reference evidence="4" key="1">
    <citation type="submission" date="2018-06" db="EMBL/GenBank/DDBJ databases">
        <authorList>
            <person name="Zhirakovskaya E."/>
        </authorList>
    </citation>
    <scope>NUCLEOTIDE SEQUENCE</scope>
</reference>
<evidence type="ECO:0000259" key="3">
    <source>
        <dbReference type="PROSITE" id="PS51123"/>
    </source>
</evidence>
<feature type="domain" description="OmpA-like" evidence="3">
    <location>
        <begin position="151"/>
        <end position="278"/>
    </location>
</feature>
<dbReference type="PANTHER" id="PTHR30329">
    <property type="entry name" value="STATOR ELEMENT OF FLAGELLAR MOTOR COMPLEX"/>
    <property type="match status" value="1"/>
</dbReference>
<dbReference type="EMBL" id="UOGL01000219">
    <property type="protein sequence ID" value="VAX38543.1"/>
    <property type="molecule type" value="Genomic_DNA"/>
</dbReference>